<dbReference type="Proteomes" id="UP000299102">
    <property type="component" value="Unassembled WGS sequence"/>
</dbReference>
<name>A0A4C1SVD3_EUMVA</name>
<protein>
    <submittedName>
        <fullName evidence="2">Uncharacterized protein</fullName>
    </submittedName>
</protein>
<feature type="region of interest" description="Disordered" evidence="1">
    <location>
        <begin position="21"/>
        <end position="78"/>
    </location>
</feature>
<accession>A0A4C1SVD3</accession>
<evidence type="ECO:0000313" key="2">
    <source>
        <dbReference type="EMBL" id="GBP06159.1"/>
    </source>
</evidence>
<evidence type="ECO:0000256" key="1">
    <source>
        <dbReference type="SAM" id="MobiDB-lite"/>
    </source>
</evidence>
<dbReference type="AlphaFoldDB" id="A0A4C1SVD3"/>
<sequence>MPQEHVKSPVFIASVKAIISDPRPAPDYREGLGREGSKKTKIEQKLGKHARRTEREPHDSRHATGKPRSAKKENYRRACRRPLRQKLSDRYAVSCALIGRASKLLQPLPTQGTRSETPCGRVWHRQGLYRL</sequence>
<feature type="compositionally biased region" description="Basic and acidic residues" evidence="1">
    <location>
        <begin position="24"/>
        <end position="46"/>
    </location>
</feature>
<dbReference type="EMBL" id="BGZK01000021">
    <property type="protein sequence ID" value="GBP06159.1"/>
    <property type="molecule type" value="Genomic_DNA"/>
</dbReference>
<evidence type="ECO:0000313" key="3">
    <source>
        <dbReference type="Proteomes" id="UP000299102"/>
    </source>
</evidence>
<feature type="compositionally biased region" description="Basic and acidic residues" evidence="1">
    <location>
        <begin position="53"/>
        <end position="62"/>
    </location>
</feature>
<keyword evidence="3" id="KW-1185">Reference proteome</keyword>
<reference evidence="2 3" key="1">
    <citation type="journal article" date="2019" name="Commun. Biol.">
        <title>The bagworm genome reveals a unique fibroin gene that provides high tensile strength.</title>
        <authorList>
            <person name="Kono N."/>
            <person name="Nakamura H."/>
            <person name="Ohtoshi R."/>
            <person name="Tomita M."/>
            <person name="Numata K."/>
            <person name="Arakawa K."/>
        </authorList>
    </citation>
    <scope>NUCLEOTIDE SEQUENCE [LARGE SCALE GENOMIC DNA]</scope>
</reference>
<organism evidence="2 3">
    <name type="scientific">Eumeta variegata</name>
    <name type="common">Bagworm moth</name>
    <name type="synonym">Eumeta japonica</name>
    <dbReference type="NCBI Taxonomy" id="151549"/>
    <lineage>
        <taxon>Eukaryota</taxon>
        <taxon>Metazoa</taxon>
        <taxon>Ecdysozoa</taxon>
        <taxon>Arthropoda</taxon>
        <taxon>Hexapoda</taxon>
        <taxon>Insecta</taxon>
        <taxon>Pterygota</taxon>
        <taxon>Neoptera</taxon>
        <taxon>Endopterygota</taxon>
        <taxon>Lepidoptera</taxon>
        <taxon>Glossata</taxon>
        <taxon>Ditrysia</taxon>
        <taxon>Tineoidea</taxon>
        <taxon>Psychidae</taxon>
        <taxon>Oiketicinae</taxon>
        <taxon>Eumeta</taxon>
    </lineage>
</organism>
<gene>
    <name evidence="2" type="ORF">EVAR_3531_1</name>
</gene>
<comment type="caution">
    <text evidence="2">The sequence shown here is derived from an EMBL/GenBank/DDBJ whole genome shotgun (WGS) entry which is preliminary data.</text>
</comment>
<proteinExistence type="predicted"/>